<feature type="compositionally biased region" description="Basic and acidic residues" evidence="1">
    <location>
        <begin position="140"/>
        <end position="165"/>
    </location>
</feature>
<gene>
    <name evidence="2" type="ORF">EZS28_032760</name>
</gene>
<dbReference type="Proteomes" id="UP000324800">
    <property type="component" value="Unassembled WGS sequence"/>
</dbReference>
<feature type="region of interest" description="Disordered" evidence="1">
    <location>
        <begin position="140"/>
        <end position="199"/>
    </location>
</feature>
<organism evidence="2 3">
    <name type="scientific">Streblomastix strix</name>
    <dbReference type="NCBI Taxonomy" id="222440"/>
    <lineage>
        <taxon>Eukaryota</taxon>
        <taxon>Metamonada</taxon>
        <taxon>Preaxostyla</taxon>
        <taxon>Oxymonadida</taxon>
        <taxon>Streblomastigidae</taxon>
        <taxon>Streblomastix</taxon>
    </lineage>
</organism>
<dbReference type="AlphaFoldDB" id="A0A5J4UNS2"/>
<evidence type="ECO:0000313" key="2">
    <source>
        <dbReference type="EMBL" id="KAA6371712.1"/>
    </source>
</evidence>
<comment type="caution">
    <text evidence="2">The sequence shown here is derived from an EMBL/GenBank/DDBJ whole genome shotgun (WGS) entry which is preliminary data.</text>
</comment>
<evidence type="ECO:0000313" key="3">
    <source>
        <dbReference type="Proteomes" id="UP000324800"/>
    </source>
</evidence>
<feature type="region of interest" description="Disordered" evidence="1">
    <location>
        <begin position="1"/>
        <end position="37"/>
    </location>
</feature>
<accession>A0A5J4UNS2</accession>
<name>A0A5J4UNS2_9EUKA</name>
<feature type="compositionally biased region" description="Acidic residues" evidence="1">
    <location>
        <begin position="166"/>
        <end position="184"/>
    </location>
</feature>
<sequence>MSEPKPVKRKRQSENEEGGRKRRRFNKSNEPNKKFPLPTFARSGIICTCDQNNRIRCGWEARTILQEEFERKFGEFCPVQYNVAHPSISDASESISDMLNKELNDQKGGVSISNPKERLWEFTTTKCKGIEYLEIQPKEGSDKKDVDIKMDVKTDNLIERNKDVESQDDDVEEEEEEDDEEVGEDQFVSQVQKGKTDDE</sequence>
<reference evidence="2 3" key="1">
    <citation type="submission" date="2019-03" db="EMBL/GenBank/DDBJ databases">
        <title>Single cell metagenomics reveals metabolic interactions within the superorganism composed of flagellate Streblomastix strix and complex community of Bacteroidetes bacteria on its surface.</title>
        <authorList>
            <person name="Treitli S.C."/>
            <person name="Kolisko M."/>
            <person name="Husnik F."/>
            <person name="Keeling P."/>
            <person name="Hampl V."/>
        </authorList>
    </citation>
    <scope>NUCLEOTIDE SEQUENCE [LARGE SCALE GENOMIC DNA]</scope>
    <source>
        <strain evidence="2">ST1C</strain>
    </source>
</reference>
<proteinExistence type="predicted"/>
<evidence type="ECO:0000256" key="1">
    <source>
        <dbReference type="SAM" id="MobiDB-lite"/>
    </source>
</evidence>
<dbReference type="EMBL" id="SNRW01014217">
    <property type="protein sequence ID" value="KAA6371712.1"/>
    <property type="molecule type" value="Genomic_DNA"/>
</dbReference>
<protein>
    <submittedName>
        <fullName evidence="2">Uncharacterized protein</fullName>
    </submittedName>
</protein>